<evidence type="ECO:0000313" key="1">
    <source>
        <dbReference type="EMBL" id="MDQ0112016.1"/>
    </source>
</evidence>
<name>A0ABT9TYP6_PAEHA</name>
<dbReference type="RefSeq" id="WP_307202505.1">
    <property type="nucleotide sequence ID" value="NZ_JAUSSU010000003.1"/>
</dbReference>
<reference evidence="1 2" key="1">
    <citation type="submission" date="2023-07" db="EMBL/GenBank/DDBJ databases">
        <title>Sorghum-associated microbial communities from plants grown in Nebraska, USA.</title>
        <authorList>
            <person name="Schachtman D."/>
        </authorList>
    </citation>
    <scope>NUCLEOTIDE SEQUENCE [LARGE SCALE GENOMIC DNA]</scope>
    <source>
        <strain evidence="1 2">CC482</strain>
    </source>
</reference>
<organism evidence="1 2">
    <name type="scientific">Paenibacillus harenae</name>
    <dbReference type="NCBI Taxonomy" id="306543"/>
    <lineage>
        <taxon>Bacteria</taxon>
        <taxon>Bacillati</taxon>
        <taxon>Bacillota</taxon>
        <taxon>Bacilli</taxon>
        <taxon>Bacillales</taxon>
        <taxon>Paenibacillaceae</taxon>
        <taxon>Paenibacillus</taxon>
    </lineage>
</organism>
<protein>
    <submittedName>
        <fullName evidence="1">Uncharacterized protein</fullName>
    </submittedName>
</protein>
<gene>
    <name evidence="1" type="ORF">J2T15_001451</name>
</gene>
<comment type="caution">
    <text evidence="1">The sequence shown here is derived from an EMBL/GenBank/DDBJ whole genome shotgun (WGS) entry which is preliminary data.</text>
</comment>
<proteinExistence type="predicted"/>
<keyword evidence="2" id="KW-1185">Reference proteome</keyword>
<sequence length="146" mass="16244">MVPYGFEILFEAKWIYHAPVTDVDFVQAEWSAVTNEKDLTQWVLANGLQKVIRPDLLKHQDVKIFVHEINGERSGFIANLSANAVGISNVFSNCKKSVWSDIAKIVSAYFPGIPMVGYESGDSLTSALLSGWTTLGPLRIWIKSNN</sequence>
<dbReference type="Proteomes" id="UP001229346">
    <property type="component" value="Unassembled WGS sequence"/>
</dbReference>
<evidence type="ECO:0000313" key="2">
    <source>
        <dbReference type="Proteomes" id="UP001229346"/>
    </source>
</evidence>
<dbReference type="EMBL" id="JAUSSU010000003">
    <property type="protein sequence ID" value="MDQ0112016.1"/>
    <property type="molecule type" value="Genomic_DNA"/>
</dbReference>
<accession>A0ABT9TYP6</accession>